<accession>A0ABY7K292</accession>
<proteinExistence type="predicted"/>
<keyword evidence="3" id="KW-1185">Reference proteome</keyword>
<dbReference type="Proteomes" id="UP001164693">
    <property type="component" value="Chromosome"/>
</dbReference>
<protein>
    <submittedName>
        <fullName evidence="2">DUF5615 family PIN-like protein</fullName>
    </submittedName>
</protein>
<evidence type="ECO:0000259" key="1">
    <source>
        <dbReference type="Pfam" id="PF18480"/>
    </source>
</evidence>
<sequence length="114" mass="12675">MKLLVDQNLSRKLVDQLQHEFPDSIHVTAVGLGTATDRELWQFAREHGFAIVSKDSDFRQLAFLYGPPPKVVWLRVGNASTAGALQVILDHLDDVLAFDESEDAALLVVPRLPN</sequence>
<evidence type="ECO:0000313" key="3">
    <source>
        <dbReference type="Proteomes" id="UP001164693"/>
    </source>
</evidence>
<dbReference type="Pfam" id="PF18480">
    <property type="entry name" value="DUF5615"/>
    <property type="match status" value="1"/>
</dbReference>
<organism evidence="2 3">
    <name type="scientific">Jatrophihabitans cynanchi</name>
    <dbReference type="NCBI Taxonomy" id="2944128"/>
    <lineage>
        <taxon>Bacteria</taxon>
        <taxon>Bacillati</taxon>
        <taxon>Actinomycetota</taxon>
        <taxon>Actinomycetes</taxon>
        <taxon>Jatrophihabitantales</taxon>
        <taxon>Jatrophihabitantaceae</taxon>
        <taxon>Jatrophihabitans</taxon>
    </lineage>
</organism>
<dbReference type="EMBL" id="CP097463">
    <property type="protein sequence ID" value="WAX58959.1"/>
    <property type="molecule type" value="Genomic_DNA"/>
</dbReference>
<feature type="domain" description="DUF5615" evidence="1">
    <location>
        <begin position="1"/>
        <end position="107"/>
    </location>
</feature>
<gene>
    <name evidence="2" type="ORF">M6B22_09415</name>
</gene>
<dbReference type="InterPro" id="IPR041049">
    <property type="entry name" value="DUF5615"/>
</dbReference>
<reference evidence="2" key="1">
    <citation type="submission" date="2022-05" db="EMBL/GenBank/DDBJ databases">
        <title>Jatrophihabitans sp. SB3-54 whole genome sequence.</title>
        <authorList>
            <person name="Suh M.K."/>
            <person name="Eom M.K."/>
            <person name="Kim J.S."/>
            <person name="Kim H.S."/>
            <person name="Do H.E."/>
            <person name="Shin Y.K."/>
            <person name="Lee J.-S."/>
        </authorList>
    </citation>
    <scope>NUCLEOTIDE SEQUENCE</scope>
    <source>
        <strain evidence="2">SB3-54</strain>
    </source>
</reference>
<evidence type="ECO:0000313" key="2">
    <source>
        <dbReference type="EMBL" id="WAX58959.1"/>
    </source>
</evidence>
<name>A0ABY7K292_9ACTN</name>
<dbReference type="RefSeq" id="WP_269445497.1">
    <property type="nucleotide sequence ID" value="NZ_CP097463.1"/>
</dbReference>